<keyword evidence="8" id="KW-1185">Reference proteome</keyword>
<dbReference type="InterPro" id="IPR013324">
    <property type="entry name" value="RNA_pol_sigma_r3/r4-like"/>
</dbReference>
<evidence type="ECO:0000259" key="6">
    <source>
        <dbReference type="Pfam" id="PF08281"/>
    </source>
</evidence>
<comment type="similarity">
    <text evidence="1">Belongs to the sigma-70 factor family. ECF subfamily.</text>
</comment>
<evidence type="ECO:0000256" key="2">
    <source>
        <dbReference type="ARBA" id="ARBA00023015"/>
    </source>
</evidence>
<dbReference type="GO" id="GO:0003677">
    <property type="term" value="F:DNA binding"/>
    <property type="evidence" value="ECO:0007669"/>
    <property type="project" value="InterPro"/>
</dbReference>
<keyword evidence="4" id="KW-0804">Transcription</keyword>
<dbReference type="InterPro" id="IPR007627">
    <property type="entry name" value="RNA_pol_sigma70_r2"/>
</dbReference>
<feature type="domain" description="RNA polymerase sigma factor 70 region 4 type 2" evidence="6">
    <location>
        <begin position="128"/>
        <end position="179"/>
    </location>
</feature>
<dbReference type="NCBIfam" id="TIGR02937">
    <property type="entry name" value="sigma70-ECF"/>
    <property type="match status" value="1"/>
</dbReference>
<dbReference type="SUPFAM" id="SSF88659">
    <property type="entry name" value="Sigma3 and sigma4 domains of RNA polymerase sigma factors"/>
    <property type="match status" value="1"/>
</dbReference>
<keyword evidence="2" id="KW-0805">Transcription regulation</keyword>
<feature type="domain" description="RNA polymerase sigma-70 region 2" evidence="5">
    <location>
        <begin position="21"/>
        <end position="90"/>
    </location>
</feature>
<dbReference type="GO" id="GO:0016987">
    <property type="term" value="F:sigma factor activity"/>
    <property type="evidence" value="ECO:0007669"/>
    <property type="project" value="UniProtKB-KW"/>
</dbReference>
<dbReference type="PANTHER" id="PTHR43133:SF46">
    <property type="entry name" value="RNA POLYMERASE SIGMA-70 FACTOR ECF SUBFAMILY"/>
    <property type="match status" value="1"/>
</dbReference>
<gene>
    <name evidence="7" type="ORF">HQ36_04430</name>
</gene>
<dbReference type="PANTHER" id="PTHR43133">
    <property type="entry name" value="RNA POLYMERASE ECF-TYPE SIGMA FACTO"/>
    <property type="match status" value="1"/>
</dbReference>
<evidence type="ECO:0000259" key="5">
    <source>
        <dbReference type="Pfam" id="PF04542"/>
    </source>
</evidence>
<dbReference type="EMBL" id="JQZW01000008">
    <property type="protein sequence ID" value="KGN98163.1"/>
    <property type="molecule type" value="Genomic_DNA"/>
</dbReference>
<dbReference type="AlphaFoldDB" id="A0A0A2G4E5"/>
<evidence type="ECO:0000313" key="8">
    <source>
        <dbReference type="Proteomes" id="UP000030134"/>
    </source>
</evidence>
<evidence type="ECO:0000256" key="4">
    <source>
        <dbReference type="ARBA" id="ARBA00023163"/>
    </source>
</evidence>
<dbReference type="Pfam" id="PF04542">
    <property type="entry name" value="Sigma70_r2"/>
    <property type="match status" value="1"/>
</dbReference>
<dbReference type="Pfam" id="PF08281">
    <property type="entry name" value="Sigma70_r4_2"/>
    <property type="match status" value="1"/>
</dbReference>
<evidence type="ECO:0000256" key="1">
    <source>
        <dbReference type="ARBA" id="ARBA00010641"/>
    </source>
</evidence>
<protein>
    <submittedName>
        <fullName evidence="7">RNA polymerase sigma70 factor</fullName>
    </submittedName>
</protein>
<dbReference type="GO" id="GO:0006352">
    <property type="term" value="P:DNA-templated transcription initiation"/>
    <property type="evidence" value="ECO:0007669"/>
    <property type="project" value="InterPro"/>
</dbReference>
<evidence type="ECO:0000256" key="3">
    <source>
        <dbReference type="ARBA" id="ARBA00023082"/>
    </source>
</evidence>
<dbReference type="InterPro" id="IPR036388">
    <property type="entry name" value="WH-like_DNA-bd_sf"/>
</dbReference>
<dbReference type="STRING" id="266762.HQ36_04430"/>
<dbReference type="InterPro" id="IPR013249">
    <property type="entry name" value="RNA_pol_sigma70_r4_t2"/>
</dbReference>
<dbReference type="RefSeq" id="WP_036883685.1">
    <property type="nucleotide sequence ID" value="NZ_JQZW01000008.1"/>
</dbReference>
<accession>A0A0A2G4E5</accession>
<dbReference type="Gene3D" id="1.10.10.10">
    <property type="entry name" value="Winged helix-like DNA-binding domain superfamily/Winged helix DNA-binding domain"/>
    <property type="match status" value="1"/>
</dbReference>
<keyword evidence="3" id="KW-0731">Sigma factor</keyword>
<sequence length="194" mass="23017">MSEWELYRACKKGSKLAFQTLYERYAPYLLTTIQRYLGEVERSKDLLHDCFLIIFKKFDFFTYQEEGSLKAWLTRICINESLMWLRKSNRIQTFSIDDNRDSLHEGNPIEDIYTIAEEEDIQPISEEVLLQMIRALPDGYRTVFNLYVFEEKSHREIAELLGINEKSSSSQLSRAKKMLARSIKEWHTQHTSTK</sequence>
<dbReference type="InterPro" id="IPR014284">
    <property type="entry name" value="RNA_pol_sigma-70_dom"/>
</dbReference>
<dbReference type="eggNOG" id="COG1595">
    <property type="taxonomic scope" value="Bacteria"/>
</dbReference>
<dbReference type="Proteomes" id="UP000030134">
    <property type="component" value="Unassembled WGS sequence"/>
</dbReference>
<organism evidence="7 8">
    <name type="scientific">Porphyromonas gingivicanis</name>
    <dbReference type="NCBI Taxonomy" id="266762"/>
    <lineage>
        <taxon>Bacteria</taxon>
        <taxon>Pseudomonadati</taxon>
        <taxon>Bacteroidota</taxon>
        <taxon>Bacteroidia</taxon>
        <taxon>Bacteroidales</taxon>
        <taxon>Porphyromonadaceae</taxon>
        <taxon>Porphyromonas</taxon>
    </lineage>
</organism>
<dbReference type="CDD" id="cd06171">
    <property type="entry name" value="Sigma70_r4"/>
    <property type="match status" value="1"/>
</dbReference>
<dbReference type="InterPro" id="IPR039425">
    <property type="entry name" value="RNA_pol_sigma-70-like"/>
</dbReference>
<comment type="caution">
    <text evidence="7">The sequence shown here is derived from an EMBL/GenBank/DDBJ whole genome shotgun (WGS) entry which is preliminary data.</text>
</comment>
<dbReference type="Gene3D" id="1.10.1740.10">
    <property type="match status" value="1"/>
</dbReference>
<dbReference type="SUPFAM" id="SSF88946">
    <property type="entry name" value="Sigma2 domain of RNA polymerase sigma factors"/>
    <property type="match status" value="1"/>
</dbReference>
<dbReference type="OrthoDB" id="1056775at2"/>
<reference evidence="7 8" key="1">
    <citation type="submission" date="2014-08" db="EMBL/GenBank/DDBJ databases">
        <title>Porphyromonas gingivicanis strain:COT-022_OH1391 Genome sequencing.</title>
        <authorList>
            <person name="Wallis C."/>
            <person name="Deusch O."/>
            <person name="O'Flynn C."/>
            <person name="Davis I."/>
            <person name="Jospin G."/>
            <person name="Darling A.E."/>
            <person name="Coil D.A."/>
            <person name="Alexiev A."/>
            <person name="Horsfall A."/>
            <person name="Kirkwood N."/>
            <person name="Harris S."/>
            <person name="Eisen J.A."/>
        </authorList>
    </citation>
    <scope>NUCLEOTIDE SEQUENCE [LARGE SCALE GENOMIC DNA]</scope>
    <source>
        <strain evidence="8">COT-022 OH1391</strain>
    </source>
</reference>
<name>A0A0A2G4E5_9PORP</name>
<dbReference type="InterPro" id="IPR013325">
    <property type="entry name" value="RNA_pol_sigma_r2"/>
</dbReference>
<proteinExistence type="inferred from homology"/>
<evidence type="ECO:0000313" key="7">
    <source>
        <dbReference type="EMBL" id="KGN98163.1"/>
    </source>
</evidence>